<evidence type="ECO:0000313" key="3">
    <source>
        <dbReference type="EMBL" id="SHJ81611.1"/>
    </source>
</evidence>
<accession>A0A1M6MDR8</accession>
<evidence type="ECO:0000259" key="2">
    <source>
        <dbReference type="Pfam" id="PF00582"/>
    </source>
</evidence>
<dbReference type="AlphaFoldDB" id="A0A1M6MDR8"/>
<protein>
    <submittedName>
        <fullName evidence="3">Universal stress protein family protein</fullName>
    </submittedName>
</protein>
<keyword evidence="4" id="KW-1185">Reference proteome</keyword>
<gene>
    <name evidence="3" type="ORF">SAMN02745146_0243</name>
</gene>
<dbReference type="InterPro" id="IPR006016">
    <property type="entry name" value="UspA"/>
</dbReference>
<name>A0A1M6MDR8_9BACT</name>
<evidence type="ECO:0000313" key="4">
    <source>
        <dbReference type="Proteomes" id="UP000184418"/>
    </source>
</evidence>
<comment type="similarity">
    <text evidence="1">Belongs to the universal stress protein A family.</text>
</comment>
<dbReference type="InterPro" id="IPR006015">
    <property type="entry name" value="Universal_stress_UspA"/>
</dbReference>
<dbReference type="Proteomes" id="UP000184418">
    <property type="component" value="Unassembled WGS sequence"/>
</dbReference>
<dbReference type="SUPFAM" id="SSF52402">
    <property type="entry name" value="Adenine nucleotide alpha hydrolases-like"/>
    <property type="match status" value="2"/>
</dbReference>
<dbReference type="InterPro" id="IPR014729">
    <property type="entry name" value="Rossmann-like_a/b/a_fold"/>
</dbReference>
<dbReference type="PRINTS" id="PR01438">
    <property type="entry name" value="UNVRSLSTRESS"/>
</dbReference>
<sequence>MKPCFVVLTDFSPAAERARAYAAALAAPLGAELHLIHVFLPMPTTTEYGTVLPILDTSYVPDTRRSLEMVAAALPVPATAELLETSWTDAVEQALDKYHPLVLVAGLTATNGLLDEWLSNRALPLAHQTGYPLLLVPEHLPDAALRPPHRLALAVEDQDFRLAPGARAAAPMLDALGTEIVTLCVLTPEQRTGGWDGLCAAQRCGLASTMAHSGLHKVVSELPASGILQGVRELQADVLALLDRGHGWVHKLFSGSVTDHVLRHTRVPVLLLSAPTEAVES</sequence>
<dbReference type="STRING" id="1121955.SAMN02745146_0243"/>
<dbReference type="RefSeq" id="WP_073112573.1">
    <property type="nucleotide sequence ID" value="NZ_FQYN01000012.1"/>
</dbReference>
<dbReference type="OrthoDB" id="878074at2"/>
<dbReference type="PANTHER" id="PTHR46268:SF6">
    <property type="entry name" value="UNIVERSAL STRESS PROTEIN UP12"/>
    <property type="match status" value="1"/>
</dbReference>
<organism evidence="3 4">
    <name type="scientific">Hymenobacter daecheongensis DSM 21074</name>
    <dbReference type="NCBI Taxonomy" id="1121955"/>
    <lineage>
        <taxon>Bacteria</taxon>
        <taxon>Pseudomonadati</taxon>
        <taxon>Bacteroidota</taxon>
        <taxon>Cytophagia</taxon>
        <taxon>Cytophagales</taxon>
        <taxon>Hymenobacteraceae</taxon>
        <taxon>Hymenobacter</taxon>
    </lineage>
</organism>
<evidence type="ECO:0000256" key="1">
    <source>
        <dbReference type="ARBA" id="ARBA00008791"/>
    </source>
</evidence>
<dbReference type="Pfam" id="PF00582">
    <property type="entry name" value="Usp"/>
    <property type="match status" value="2"/>
</dbReference>
<dbReference type="PANTHER" id="PTHR46268">
    <property type="entry name" value="STRESS RESPONSE PROTEIN NHAX"/>
    <property type="match status" value="1"/>
</dbReference>
<dbReference type="EMBL" id="FQYN01000012">
    <property type="protein sequence ID" value="SHJ81611.1"/>
    <property type="molecule type" value="Genomic_DNA"/>
</dbReference>
<feature type="domain" description="UspA" evidence="2">
    <location>
        <begin position="6"/>
        <end position="136"/>
    </location>
</feature>
<dbReference type="Gene3D" id="3.40.50.620">
    <property type="entry name" value="HUPs"/>
    <property type="match status" value="2"/>
</dbReference>
<proteinExistence type="inferred from homology"/>
<reference evidence="3 4" key="1">
    <citation type="submission" date="2016-11" db="EMBL/GenBank/DDBJ databases">
        <authorList>
            <person name="Jaros S."/>
            <person name="Januszkiewicz K."/>
            <person name="Wedrychowicz H."/>
        </authorList>
    </citation>
    <scope>NUCLEOTIDE SEQUENCE [LARGE SCALE GENOMIC DNA]</scope>
    <source>
        <strain evidence="3 4">DSM 21074</strain>
    </source>
</reference>
<feature type="domain" description="UspA" evidence="2">
    <location>
        <begin position="217"/>
        <end position="271"/>
    </location>
</feature>